<dbReference type="PANTHER" id="PTHR28286">
    <property type="match status" value="1"/>
</dbReference>
<keyword evidence="4" id="KW-0716">Sensory transduction</keyword>
<reference evidence="12" key="1">
    <citation type="journal article" date="2023" name="Mol. Phylogenet. Evol.">
        <title>Genome-scale phylogeny and comparative genomics of the fungal order Sordariales.</title>
        <authorList>
            <person name="Hensen N."/>
            <person name="Bonometti L."/>
            <person name="Westerberg I."/>
            <person name="Brannstrom I.O."/>
            <person name="Guillou S."/>
            <person name="Cros-Aarteil S."/>
            <person name="Calhoun S."/>
            <person name="Haridas S."/>
            <person name="Kuo A."/>
            <person name="Mondo S."/>
            <person name="Pangilinan J."/>
            <person name="Riley R."/>
            <person name="LaButti K."/>
            <person name="Andreopoulos B."/>
            <person name="Lipzen A."/>
            <person name="Chen C."/>
            <person name="Yan M."/>
            <person name="Daum C."/>
            <person name="Ng V."/>
            <person name="Clum A."/>
            <person name="Steindorff A."/>
            <person name="Ohm R.A."/>
            <person name="Martin F."/>
            <person name="Silar P."/>
            <person name="Natvig D.O."/>
            <person name="Lalanne C."/>
            <person name="Gautier V."/>
            <person name="Ament-Velasquez S.L."/>
            <person name="Kruys A."/>
            <person name="Hutchinson M.I."/>
            <person name="Powell A.J."/>
            <person name="Barry K."/>
            <person name="Miller A.N."/>
            <person name="Grigoriev I.V."/>
            <person name="Debuchy R."/>
            <person name="Gladieux P."/>
            <person name="Hiltunen Thoren M."/>
            <person name="Johannesson H."/>
        </authorList>
    </citation>
    <scope>NUCLEOTIDE SEQUENCE</scope>
    <source>
        <strain evidence="12">PSN324</strain>
    </source>
</reference>
<feature type="transmembrane region" description="Helical" evidence="11">
    <location>
        <begin position="123"/>
        <end position="143"/>
    </location>
</feature>
<evidence type="ECO:0000256" key="5">
    <source>
        <dbReference type="ARBA" id="ARBA00022692"/>
    </source>
</evidence>
<dbReference type="PANTHER" id="PTHR28286:SF2">
    <property type="entry name" value="BACTERIORHODOPSIN _OPSIN, NOPA (EUROFUNG)"/>
    <property type="match status" value="1"/>
</dbReference>
<dbReference type="GO" id="GO:0007602">
    <property type="term" value="P:phototransduction"/>
    <property type="evidence" value="ECO:0007669"/>
    <property type="project" value="UniProtKB-KW"/>
</dbReference>
<evidence type="ECO:0000256" key="11">
    <source>
        <dbReference type="SAM" id="Phobius"/>
    </source>
</evidence>
<evidence type="ECO:0000256" key="7">
    <source>
        <dbReference type="ARBA" id="ARBA00022989"/>
    </source>
</evidence>
<feature type="transmembrane region" description="Helical" evidence="11">
    <location>
        <begin position="41"/>
        <end position="62"/>
    </location>
</feature>
<feature type="transmembrane region" description="Helical" evidence="11">
    <location>
        <begin position="176"/>
        <end position="194"/>
    </location>
</feature>
<dbReference type="InterPro" id="IPR018229">
    <property type="entry name" value="Rhodopsin_retinal_BS"/>
</dbReference>
<protein>
    <submittedName>
        <fullName evidence="12">Opsin protein</fullName>
    </submittedName>
</protein>
<dbReference type="AlphaFoldDB" id="A0AAV9I0G8"/>
<organism evidence="12 13">
    <name type="scientific">Cladorrhinum samala</name>
    <dbReference type="NCBI Taxonomy" id="585594"/>
    <lineage>
        <taxon>Eukaryota</taxon>
        <taxon>Fungi</taxon>
        <taxon>Dikarya</taxon>
        <taxon>Ascomycota</taxon>
        <taxon>Pezizomycotina</taxon>
        <taxon>Sordariomycetes</taxon>
        <taxon>Sordariomycetidae</taxon>
        <taxon>Sordariales</taxon>
        <taxon>Podosporaceae</taxon>
        <taxon>Cladorrhinum</taxon>
    </lineage>
</organism>
<evidence type="ECO:0000313" key="12">
    <source>
        <dbReference type="EMBL" id="KAK4466103.1"/>
    </source>
</evidence>
<keyword evidence="8" id="KW-0157">Chromophore</keyword>
<dbReference type="GO" id="GO:0009881">
    <property type="term" value="F:photoreceptor activity"/>
    <property type="evidence" value="ECO:0007669"/>
    <property type="project" value="UniProtKB-KW"/>
</dbReference>
<dbReference type="GO" id="GO:0005783">
    <property type="term" value="C:endoplasmic reticulum"/>
    <property type="evidence" value="ECO:0007669"/>
    <property type="project" value="TreeGrafter"/>
</dbReference>
<keyword evidence="5 11" id="KW-0812">Transmembrane</keyword>
<evidence type="ECO:0000256" key="2">
    <source>
        <dbReference type="ARBA" id="ARBA00008130"/>
    </source>
</evidence>
<keyword evidence="13" id="KW-1185">Reference proteome</keyword>
<accession>A0AAV9I0G8</accession>
<dbReference type="GO" id="GO:0005216">
    <property type="term" value="F:monoatomic ion channel activity"/>
    <property type="evidence" value="ECO:0007669"/>
    <property type="project" value="InterPro"/>
</dbReference>
<evidence type="ECO:0000256" key="3">
    <source>
        <dbReference type="ARBA" id="ARBA00022543"/>
    </source>
</evidence>
<feature type="transmembrane region" description="Helical" evidence="11">
    <location>
        <begin position="214"/>
        <end position="233"/>
    </location>
</feature>
<keyword evidence="7 11" id="KW-1133">Transmembrane helix</keyword>
<dbReference type="SMART" id="SM01021">
    <property type="entry name" value="Bac_rhodopsin"/>
    <property type="match status" value="1"/>
</dbReference>
<dbReference type="InterPro" id="IPR001425">
    <property type="entry name" value="Arc/bac/fun_rhodopsins"/>
</dbReference>
<evidence type="ECO:0000256" key="1">
    <source>
        <dbReference type="ARBA" id="ARBA00004141"/>
    </source>
</evidence>
<feature type="transmembrane region" description="Helical" evidence="11">
    <location>
        <begin position="245"/>
        <end position="265"/>
    </location>
</feature>
<sequence>MISPDQVVEMLKPTSTPGPIPTVIPTPPHYQESTAAGQRTLWVVFALMVISSATFSLLSWNVPTTKRLFHVITTLTTIIASLSYFAMASGQASSFACAAAKDKHEHVPDIPYTECRQIYWARYVDWALTTPLLLLDLCFLAGVDGAHTLMAVIADVIMVLSAMFAAYGDNKTAQHWGWYVIGCISYIFVIWHVAVHGTTMVRAKGVKVTRLFGSLALFTLAVWTVYPIVWGIAEGAHRMSVDTEIMAYAVLDLLAKTVFGFWLLVSHRAMPETNVDLGGWWSHGLGNVEGRIRIGDEE</sequence>
<keyword evidence="3" id="KW-0600">Photoreceptor protein</keyword>
<feature type="transmembrane region" description="Helical" evidence="11">
    <location>
        <begin position="149"/>
        <end position="167"/>
    </location>
</feature>
<evidence type="ECO:0000256" key="8">
    <source>
        <dbReference type="ARBA" id="ARBA00022991"/>
    </source>
</evidence>
<keyword evidence="6" id="KW-0681">Retinal protein</keyword>
<evidence type="ECO:0000256" key="10">
    <source>
        <dbReference type="ARBA" id="ARBA00023170"/>
    </source>
</evidence>
<dbReference type="PROSITE" id="PS00950">
    <property type="entry name" value="BACTERIAL_OPSIN_1"/>
    <property type="match status" value="1"/>
</dbReference>
<proteinExistence type="inferred from homology"/>
<keyword evidence="9 11" id="KW-0472">Membrane</keyword>
<evidence type="ECO:0000313" key="13">
    <source>
        <dbReference type="Proteomes" id="UP001321749"/>
    </source>
</evidence>
<dbReference type="Proteomes" id="UP001321749">
    <property type="component" value="Unassembled WGS sequence"/>
</dbReference>
<comment type="subcellular location">
    <subcellularLocation>
        <location evidence="1">Membrane</location>
        <topology evidence="1">Multi-pass membrane protein</topology>
    </subcellularLocation>
</comment>
<gene>
    <name evidence="12" type="ORF">QBC42DRAFT_167415</name>
</gene>
<dbReference type="PROSITE" id="PS00327">
    <property type="entry name" value="BACTERIAL_OPSIN_RET"/>
    <property type="match status" value="1"/>
</dbReference>
<feature type="transmembrane region" description="Helical" evidence="11">
    <location>
        <begin position="68"/>
        <end position="86"/>
    </location>
</feature>
<name>A0AAV9I0G8_9PEZI</name>
<evidence type="ECO:0000256" key="6">
    <source>
        <dbReference type="ARBA" id="ARBA00022925"/>
    </source>
</evidence>
<comment type="caution">
    <text evidence="12">The sequence shown here is derived from an EMBL/GenBank/DDBJ whole genome shotgun (WGS) entry which is preliminary data.</text>
</comment>
<dbReference type="CDD" id="cd15028">
    <property type="entry name" value="7tm_Opsin-1_euk"/>
    <property type="match status" value="1"/>
</dbReference>
<comment type="similarity">
    <text evidence="2">Belongs to the archaeal/bacterial/fungal opsin family.</text>
</comment>
<evidence type="ECO:0000256" key="9">
    <source>
        <dbReference type="ARBA" id="ARBA00023136"/>
    </source>
</evidence>
<dbReference type="Pfam" id="PF01036">
    <property type="entry name" value="Bac_rhodopsin"/>
    <property type="match status" value="1"/>
</dbReference>
<dbReference type="GO" id="GO:0005886">
    <property type="term" value="C:plasma membrane"/>
    <property type="evidence" value="ECO:0007669"/>
    <property type="project" value="TreeGrafter"/>
</dbReference>
<reference evidence="12" key="2">
    <citation type="submission" date="2023-06" db="EMBL/GenBank/DDBJ databases">
        <authorList>
            <consortium name="Lawrence Berkeley National Laboratory"/>
            <person name="Mondo S.J."/>
            <person name="Hensen N."/>
            <person name="Bonometti L."/>
            <person name="Westerberg I."/>
            <person name="Brannstrom I.O."/>
            <person name="Guillou S."/>
            <person name="Cros-Aarteil S."/>
            <person name="Calhoun S."/>
            <person name="Haridas S."/>
            <person name="Kuo A."/>
            <person name="Pangilinan J."/>
            <person name="Riley R."/>
            <person name="Labutti K."/>
            <person name="Andreopoulos B."/>
            <person name="Lipzen A."/>
            <person name="Chen C."/>
            <person name="Yanf M."/>
            <person name="Daum C."/>
            <person name="Ng V."/>
            <person name="Clum A."/>
            <person name="Steindorff A."/>
            <person name="Ohm R."/>
            <person name="Martin F."/>
            <person name="Silar P."/>
            <person name="Natvig D."/>
            <person name="Lalanne C."/>
            <person name="Gautier V."/>
            <person name="Ament-Velasquez S.L."/>
            <person name="Kruys A."/>
            <person name="Hutchinson M.I."/>
            <person name="Powell A.J."/>
            <person name="Barry K."/>
            <person name="Miller A.N."/>
            <person name="Grigoriev I.V."/>
            <person name="Debuchy R."/>
            <person name="Gladieux P."/>
            <person name="Thoren M.H."/>
            <person name="Johannesson H."/>
        </authorList>
    </citation>
    <scope>NUCLEOTIDE SEQUENCE</scope>
    <source>
        <strain evidence="12">PSN324</strain>
    </source>
</reference>
<dbReference type="SUPFAM" id="SSF81321">
    <property type="entry name" value="Family A G protein-coupled receptor-like"/>
    <property type="match status" value="1"/>
</dbReference>
<dbReference type="EMBL" id="MU864934">
    <property type="protein sequence ID" value="KAK4466103.1"/>
    <property type="molecule type" value="Genomic_DNA"/>
</dbReference>
<evidence type="ECO:0000256" key="4">
    <source>
        <dbReference type="ARBA" id="ARBA00022606"/>
    </source>
</evidence>
<dbReference type="FunFam" id="1.20.1070.10:FF:000160">
    <property type="entry name" value="Related to Opsin-1"/>
    <property type="match status" value="1"/>
</dbReference>
<keyword evidence="10" id="KW-0675">Receptor</keyword>
<dbReference type="Gene3D" id="1.20.1070.10">
    <property type="entry name" value="Rhodopsin 7-helix transmembrane proteins"/>
    <property type="match status" value="1"/>
</dbReference>
<dbReference type="PRINTS" id="PR00251">
    <property type="entry name" value="BACTRLOPSIN"/>
</dbReference>